<dbReference type="Gene3D" id="3.40.50.300">
    <property type="entry name" value="P-loop containing nucleotide triphosphate hydrolases"/>
    <property type="match status" value="1"/>
</dbReference>
<dbReference type="AlphaFoldDB" id="A0A415PYM7"/>
<dbReference type="SUPFAM" id="SSF52540">
    <property type="entry name" value="P-loop containing nucleoside triphosphate hydrolases"/>
    <property type="match status" value="1"/>
</dbReference>
<dbReference type="InterPro" id="IPR003959">
    <property type="entry name" value="ATPase_AAA_core"/>
</dbReference>
<dbReference type="PANTHER" id="PTHR40396:SF1">
    <property type="entry name" value="ATPASE AAA-TYPE CORE DOMAIN-CONTAINING PROTEIN"/>
    <property type="match status" value="1"/>
</dbReference>
<dbReference type="EMBL" id="QRPN01000003">
    <property type="protein sequence ID" value="RHM21171.1"/>
    <property type="molecule type" value="Genomic_DNA"/>
</dbReference>
<proteinExistence type="predicted"/>
<dbReference type="Pfam" id="PF13304">
    <property type="entry name" value="AAA_21"/>
    <property type="match status" value="2"/>
</dbReference>
<protein>
    <submittedName>
        <fullName evidence="2">ATP-binding protein</fullName>
    </submittedName>
</protein>
<dbReference type="Proteomes" id="UP000284604">
    <property type="component" value="Unassembled WGS sequence"/>
</dbReference>
<dbReference type="GO" id="GO:0016887">
    <property type="term" value="F:ATP hydrolysis activity"/>
    <property type="evidence" value="ECO:0007669"/>
    <property type="project" value="InterPro"/>
</dbReference>
<sequence length="402" mass="46070">MIAEIRFKNMFSFRDEAILSFEADRSKDMESYHVVELGGDVRLLKVAVIYGANASGKSNIIKVCDFIKSFITYTPLNKAEQIQIVPFLLNKTSSMQLSEYSISFYLKNEEKAVRYVYSVALDRWHVAKESLIYYPSQQPATLFERNTENNVSVIRFGQKIKMSQAVKEEITLKCLHNMSVFAAYMQVNTHIVELEAVLQYLTNQVMPAVVPASSLSRYAEKSIKNESAKDYILRYLQEADFNISNITSKEQETHKGSINYTMYQHKVSSDDGNNDYYEFPELFESDGTIRTFGLAAQVQKILENDAFLAVDDIEFSLHPKLIEHIIERFLKESEQAQLLLTTHYDGLLGEEDLLRKDNVWFTEKNLDGSSVLYPLTNFKGLNRISSLQKAYKFGNFGAVPNL</sequence>
<keyword evidence="2" id="KW-0547">Nucleotide-binding</keyword>
<keyword evidence="2" id="KW-0067">ATP-binding</keyword>
<reference evidence="2 3" key="1">
    <citation type="submission" date="2018-08" db="EMBL/GenBank/DDBJ databases">
        <title>A genome reference for cultivated species of the human gut microbiota.</title>
        <authorList>
            <person name="Zou Y."/>
            <person name="Xue W."/>
            <person name="Luo G."/>
        </authorList>
    </citation>
    <scope>NUCLEOTIDE SEQUENCE [LARGE SCALE GENOMIC DNA]</scope>
    <source>
        <strain evidence="2 3">AF35-20</strain>
    </source>
</reference>
<feature type="domain" description="ATPase AAA-type core" evidence="1">
    <location>
        <begin position="232"/>
        <end position="348"/>
    </location>
</feature>
<feature type="domain" description="ATPase AAA-type core" evidence="1">
    <location>
        <begin position="46"/>
        <end position="141"/>
    </location>
</feature>
<comment type="caution">
    <text evidence="2">The sequence shown here is derived from an EMBL/GenBank/DDBJ whole genome shotgun (WGS) entry which is preliminary data.</text>
</comment>
<accession>A0A415PYM7</accession>
<dbReference type="InterPro" id="IPR027417">
    <property type="entry name" value="P-loop_NTPase"/>
</dbReference>
<name>A0A415PYM7_BACSE</name>
<dbReference type="PANTHER" id="PTHR40396">
    <property type="entry name" value="ATPASE-LIKE PROTEIN"/>
    <property type="match status" value="1"/>
</dbReference>
<evidence type="ECO:0000313" key="3">
    <source>
        <dbReference type="Proteomes" id="UP000284604"/>
    </source>
</evidence>
<gene>
    <name evidence="2" type="ORF">DWZ78_04450</name>
</gene>
<organism evidence="2 3">
    <name type="scientific">Bacteroides stercoris</name>
    <dbReference type="NCBI Taxonomy" id="46506"/>
    <lineage>
        <taxon>Bacteria</taxon>
        <taxon>Pseudomonadati</taxon>
        <taxon>Bacteroidota</taxon>
        <taxon>Bacteroidia</taxon>
        <taxon>Bacteroidales</taxon>
        <taxon>Bacteroidaceae</taxon>
        <taxon>Bacteroides</taxon>
    </lineage>
</organism>
<dbReference type="RefSeq" id="WP_118399505.1">
    <property type="nucleotide sequence ID" value="NZ_QRPN01000003.1"/>
</dbReference>
<evidence type="ECO:0000313" key="2">
    <source>
        <dbReference type="EMBL" id="RHM21171.1"/>
    </source>
</evidence>
<evidence type="ECO:0000259" key="1">
    <source>
        <dbReference type="Pfam" id="PF13304"/>
    </source>
</evidence>
<dbReference type="GO" id="GO:0005524">
    <property type="term" value="F:ATP binding"/>
    <property type="evidence" value="ECO:0007669"/>
    <property type="project" value="UniProtKB-KW"/>
</dbReference>